<protein>
    <submittedName>
        <fullName evidence="4">Zinc-ribbon domain-containing protein</fullName>
    </submittedName>
</protein>
<evidence type="ECO:0000259" key="3">
    <source>
        <dbReference type="Pfam" id="PF13240"/>
    </source>
</evidence>
<keyword evidence="5" id="KW-1185">Reference proteome</keyword>
<sequence length="389" mass="44439">MNVCPHCKKEVSEGSRYCSQCGQPIKGTEEHHIHKEKSGKKSKRWWPVIVPVITLIIMTITFFVVYTHQKNVNEEVLNMKKQAEESALSGNYEKAEKILVQAVDRRPEFQVLQSELNAVQTALFLSEELDDVEKQIKENQLKTAESELKKIQNQIQEQKSRLLVTLTPEANHLESRITVMKVNDEISRLSTVDELAGKLNTLSGLNLEEASKVRKKINEKIITLSTKKAEDALAQKQYSEAIAIVDQALQYVSNDEKLMQLKERIKQEQTAFEQEQRKRLEKAMEQAAEDELKNKTDALEVVEAKLTKDEYGDIKVTGKVKSVATQIISTITAKYDILNEKGKVVKSEEAKVYPIYLNPGDVGTFEKVYYELDDGEYSVKITEMEWLVE</sequence>
<name>A0A931HSN9_9BACI</name>
<evidence type="ECO:0000313" key="5">
    <source>
        <dbReference type="Proteomes" id="UP000614490"/>
    </source>
</evidence>
<feature type="coiled-coil region" evidence="1">
    <location>
        <begin position="258"/>
        <end position="305"/>
    </location>
</feature>
<keyword evidence="1" id="KW-0175">Coiled coil</keyword>
<gene>
    <name evidence="4" type="ORF">H0267_01530</name>
</gene>
<dbReference type="AlphaFoldDB" id="A0A931HSN9"/>
<proteinExistence type="predicted"/>
<comment type="caution">
    <text evidence="4">The sequence shown here is derived from an EMBL/GenBank/DDBJ whole genome shotgun (WGS) entry which is preliminary data.</text>
</comment>
<dbReference type="RefSeq" id="WP_197315523.1">
    <property type="nucleotide sequence ID" value="NZ_JADZSC010000001.1"/>
</dbReference>
<dbReference type="EMBL" id="JADZSC010000001">
    <property type="protein sequence ID" value="MBH0228880.1"/>
    <property type="molecule type" value="Genomic_DNA"/>
</dbReference>
<feature type="domain" description="Zinc-ribbon" evidence="3">
    <location>
        <begin position="4"/>
        <end position="24"/>
    </location>
</feature>
<evidence type="ECO:0000256" key="1">
    <source>
        <dbReference type="SAM" id="Coils"/>
    </source>
</evidence>
<dbReference type="Proteomes" id="UP000614490">
    <property type="component" value="Unassembled WGS sequence"/>
</dbReference>
<organism evidence="4 5">
    <name type="scientific">Halobacillus yeomjeoni</name>
    <dbReference type="NCBI Taxonomy" id="311194"/>
    <lineage>
        <taxon>Bacteria</taxon>
        <taxon>Bacillati</taxon>
        <taxon>Bacillota</taxon>
        <taxon>Bacilli</taxon>
        <taxon>Bacillales</taxon>
        <taxon>Bacillaceae</taxon>
        <taxon>Halobacillus</taxon>
    </lineage>
</organism>
<keyword evidence="2" id="KW-0472">Membrane</keyword>
<keyword evidence="2" id="KW-0812">Transmembrane</keyword>
<dbReference type="Pfam" id="PF13240">
    <property type="entry name" value="Zn_Ribbon_1"/>
    <property type="match status" value="1"/>
</dbReference>
<feature type="transmembrane region" description="Helical" evidence="2">
    <location>
        <begin position="45"/>
        <end position="66"/>
    </location>
</feature>
<accession>A0A931HSN9</accession>
<reference evidence="4 5" key="1">
    <citation type="journal article" date="2005" name="Int. J. Syst. Evol. Microbiol.">
        <title>Halobacillus yeomjeoni sp. nov., isolated from a marine solar saltern in Korea.</title>
        <authorList>
            <person name="Yoon J.H."/>
            <person name="Kang S.J."/>
            <person name="Lee C.H."/>
            <person name="Oh H.W."/>
            <person name="Oh T.K."/>
        </authorList>
    </citation>
    <scope>NUCLEOTIDE SEQUENCE [LARGE SCALE GENOMIC DNA]</scope>
    <source>
        <strain evidence="4 5">KCTC 3957</strain>
    </source>
</reference>
<feature type="coiled-coil region" evidence="1">
    <location>
        <begin position="122"/>
        <end position="161"/>
    </location>
</feature>
<keyword evidence="2" id="KW-1133">Transmembrane helix</keyword>
<evidence type="ECO:0000256" key="2">
    <source>
        <dbReference type="SAM" id="Phobius"/>
    </source>
</evidence>
<dbReference type="InterPro" id="IPR026870">
    <property type="entry name" value="Zinc_ribbon_dom"/>
</dbReference>
<evidence type="ECO:0000313" key="4">
    <source>
        <dbReference type="EMBL" id="MBH0228880.1"/>
    </source>
</evidence>